<feature type="binding site" evidence="2">
    <location>
        <position position="36"/>
    </location>
    <ligand>
        <name>Mg(2+)</name>
        <dbReference type="ChEBI" id="CHEBI:18420"/>
        <label>4</label>
    </ligand>
</feature>
<organism evidence="5 6">
    <name type="scientific">Thermospira aquatica</name>
    <dbReference type="NCBI Taxonomy" id="2828656"/>
    <lineage>
        <taxon>Bacteria</taxon>
        <taxon>Pseudomonadati</taxon>
        <taxon>Spirochaetota</taxon>
        <taxon>Spirochaetia</taxon>
        <taxon>Brevinematales</taxon>
        <taxon>Thermospiraceae</taxon>
        <taxon>Thermospira</taxon>
    </lineage>
</organism>
<dbReference type="EC" id="2.7.4.16" evidence="2"/>
<feature type="domain" description="PurM-like C-terminal" evidence="4">
    <location>
        <begin position="153"/>
        <end position="246"/>
    </location>
</feature>
<feature type="binding site" evidence="2">
    <location>
        <position position="317"/>
    </location>
    <ligand>
        <name>substrate</name>
    </ligand>
</feature>
<dbReference type="InterPro" id="IPR006283">
    <property type="entry name" value="ThiL-like"/>
</dbReference>
<evidence type="ECO:0000256" key="1">
    <source>
        <dbReference type="ARBA" id="ARBA00022977"/>
    </source>
</evidence>
<feature type="binding site" evidence="2">
    <location>
        <position position="149"/>
    </location>
    <ligand>
        <name>ATP</name>
        <dbReference type="ChEBI" id="CHEBI:30616"/>
    </ligand>
</feature>
<dbReference type="GO" id="GO:0005524">
    <property type="term" value="F:ATP binding"/>
    <property type="evidence" value="ECO:0007669"/>
    <property type="project" value="UniProtKB-UniRule"/>
</dbReference>
<feature type="binding site" evidence="2">
    <location>
        <begin position="124"/>
        <end position="125"/>
    </location>
    <ligand>
        <name>ATP</name>
        <dbReference type="ChEBI" id="CHEBI:30616"/>
    </ligand>
</feature>
<dbReference type="InterPro" id="IPR036676">
    <property type="entry name" value="PurM-like_C_sf"/>
</dbReference>
<dbReference type="PANTHER" id="PTHR30270:SF0">
    <property type="entry name" value="THIAMINE-MONOPHOSPHATE KINASE"/>
    <property type="match status" value="1"/>
</dbReference>
<dbReference type="PIRSF" id="PIRSF005303">
    <property type="entry name" value="Thiam_monoph_kin"/>
    <property type="match status" value="1"/>
</dbReference>
<dbReference type="Gene3D" id="3.30.1330.10">
    <property type="entry name" value="PurM-like, N-terminal domain"/>
    <property type="match status" value="1"/>
</dbReference>
<reference evidence="5" key="1">
    <citation type="submission" date="2021-04" db="EMBL/GenBank/DDBJ databases">
        <authorList>
            <person name="Postec A."/>
        </authorList>
    </citation>
    <scope>NUCLEOTIDE SEQUENCE</scope>
    <source>
        <strain evidence="5">F1F22</strain>
    </source>
</reference>
<keyword evidence="2" id="KW-0479">Metal-binding</keyword>
<dbReference type="EMBL" id="CP073355">
    <property type="protein sequence ID" value="URA11074.1"/>
    <property type="molecule type" value="Genomic_DNA"/>
</dbReference>
<feature type="binding site" evidence="2">
    <location>
        <position position="56"/>
    </location>
    <ligand>
        <name>substrate</name>
    </ligand>
</feature>
<keyword evidence="2 5" id="KW-0418">Kinase</keyword>
<feature type="binding site" evidence="2">
    <location>
        <position position="36"/>
    </location>
    <ligand>
        <name>Mg(2+)</name>
        <dbReference type="ChEBI" id="CHEBI:18420"/>
        <label>3</label>
    </ligand>
</feature>
<dbReference type="InterPro" id="IPR010918">
    <property type="entry name" value="PurM-like_C_dom"/>
</dbReference>
<dbReference type="Pfam" id="PF00586">
    <property type="entry name" value="AIRS"/>
    <property type="match status" value="1"/>
</dbReference>
<comment type="catalytic activity">
    <reaction evidence="2">
        <text>thiamine phosphate + ATP = thiamine diphosphate + ADP</text>
        <dbReference type="Rhea" id="RHEA:15913"/>
        <dbReference type="ChEBI" id="CHEBI:30616"/>
        <dbReference type="ChEBI" id="CHEBI:37575"/>
        <dbReference type="ChEBI" id="CHEBI:58937"/>
        <dbReference type="ChEBI" id="CHEBI:456216"/>
        <dbReference type="EC" id="2.7.4.16"/>
    </reaction>
</comment>
<keyword evidence="6" id="KW-1185">Reference proteome</keyword>
<comment type="similarity">
    <text evidence="2">Belongs to the thiamine-monophosphate kinase family.</text>
</comment>
<dbReference type="Proteomes" id="UP001056539">
    <property type="component" value="Chromosome"/>
</dbReference>
<feature type="binding site" evidence="2">
    <location>
        <position position="125"/>
    </location>
    <ligand>
        <name>Mg(2+)</name>
        <dbReference type="ChEBI" id="CHEBI:18420"/>
        <label>1</label>
    </ligand>
</feature>
<keyword evidence="1 2" id="KW-0784">Thiamine biosynthesis</keyword>
<dbReference type="InterPro" id="IPR036921">
    <property type="entry name" value="PurM-like_N_sf"/>
</dbReference>
<keyword evidence="2 5" id="KW-0808">Transferase</keyword>
<evidence type="ECO:0000259" key="4">
    <source>
        <dbReference type="Pfam" id="PF02769"/>
    </source>
</evidence>
<feature type="binding site" evidence="2">
    <location>
        <position position="48"/>
    </location>
    <ligand>
        <name>Mg(2+)</name>
        <dbReference type="ChEBI" id="CHEBI:18420"/>
        <label>1</label>
    </ligand>
</feature>
<evidence type="ECO:0000256" key="2">
    <source>
        <dbReference type="HAMAP-Rule" id="MF_02128"/>
    </source>
</evidence>
<dbReference type="GO" id="GO:0000287">
    <property type="term" value="F:magnesium ion binding"/>
    <property type="evidence" value="ECO:0007669"/>
    <property type="project" value="UniProtKB-UniRule"/>
</dbReference>
<dbReference type="InterPro" id="IPR016188">
    <property type="entry name" value="PurM-like_N"/>
</dbReference>
<dbReference type="PANTHER" id="PTHR30270">
    <property type="entry name" value="THIAMINE-MONOPHOSPHATE KINASE"/>
    <property type="match status" value="1"/>
</dbReference>
<comment type="caution">
    <text evidence="2">Lacks conserved residue(s) required for the propagation of feature annotation.</text>
</comment>
<feature type="binding site" evidence="2">
    <location>
        <position position="49"/>
    </location>
    <ligand>
        <name>Mg(2+)</name>
        <dbReference type="ChEBI" id="CHEBI:18420"/>
        <label>1</label>
    </ligand>
</feature>
<feature type="binding site" evidence="2">
    <location>
        <position position="49"/>
    </location>
    <ligand>
        <name>Mg(2+)</name>
        <dbReference type="ChEBI" id="CHEBI:18420"/>
        <label>2</label>
    </ligand>
</feature>
<comment type="function">
    <text evidence="2">Catalyzes the ATP-dependent phosphorylation of thiamine-monophosphate (TMP) to form thiamine-pyrophosphate (TPP), the active form of vitamin B1.</text>
</comment>
<dbReference type="GO" id="GO:0009228">
    <property type="term" value="P:thiamine biosynthetic process"/>
    <property type="evidence" value="ECO:0007669"/>
    <property type="project" value="UniProtKB-KW"/>
</dbReference>
<evidence type="ECO:0000313" key="5">
    <source>
        <dbReference type="EMBL" id="URA11074.1"/>
    </source>
</evidence>
<dbReference type="GO" id="GO:0009229">
    <property type="term" value="P:thiamine diphosphate biosynthetic process"/>
    <property type="evidence" value="ECO:0007669"/>
    <property type="project" value="UniProtKB-UniRule"/>
</dbReference>
<dbReference type="AlphaFoldDB" id="A0AAX3BFM2"/>
<feature type="binding site" evidence="2">
    <location>
        <position position="77"/>
    </location>
    <ligand>
        <name>Mg(2+)</name>
        <dbReference type="ChEBI" id="CHEBI:18420"/>
        <label>4</label>
    </ligand>
</feature>
<name>A0AAX3BFM2_9SPIR</name>
<dbReference type="Gene3D" id="3.90.650.10">
    <property type="entry name" value="PurM-like C-terminal domain"/>
    <property type="match status" value="1"/>
</dbReference>
<gene>
    <name evidence="2 5" type="primary">thiL</name>
    <name evidence="5" type="ORF">KDW03_04555</name>
</gene>
<sequence length="320" mass="34725">MNQKGSHSVYGEFGWIQRIRTLLGVPRHGGIGIGDDAAVLPGGWLWTTDALVEGVHFLSSWPMEGVGYKSLACNVSDIVAMGGKPLYVLLTSGLSSDFGDEKYEGFLMGLDKALRDFDVALMGGDTVRSETVFFSLTVIGQAFSTPVLRSGARPGDIIYVTGVLGESALGLDILLGKNVALSQPEKYVNRHFYPPSRIAVMKKLLEKYTISAAIDCSDGFLADIDHIAEESGVGYEIELSRLPGPIGLSGGKTPTEFPWTYILSGGEDYEIIFTSPEVLPSSLADIPITSIGYITPYEKKLLWRGEVFEADLLPRGYTHF</sequence>
<protein>
    <recommendedName>
        <fullName evidence="2">Thiamine-monophosphate kinase</fullName>
        <shortName evidence="2">TMP kinase</shortName>
        <shortName evidence="2">Thiamine-phosphate kinase</shortName>
        <ecNumber evidence="2">2.7.4.16</ecNumber>
    </recommendedName>
</protein>
<keyword evidence="2" id="KW-0460">Magnesium</keyword>
<feature type="binding site" evidence="2">
    <location>
        <position position="215"/>
    </location>
    <ligand>
        <name>Mg(2+)</name>
        <dbReference type="ChEBI" id="CHEBI:18420"/>
        <label>3</label>
    </ligand>
</feature>
<accession>A0AAX3BFM2</accession>
<proteinExistence type="inferred from homology"/>
<feature type="binding site" evidence="2">
    <location>
        <position position="217"/>
    </location>
    <ligand>
        <name>ATP</name>
        <dbReference type="ChEBI" id="CHEBI:30616"/>
    </ligand>
</feature>
<keyword evidence="2" id="KW-0547">Nucleotide-binding</keyword>
<dbReference type="RefSeq" id="WP_271436209.1">
    <property type="nucleotide sequence ID" value="NZ_CP073355.1"/>
</dbReference>
<comment type="miscellaneous">
    <text evidence="2">Reaction mechanism of ThiL seems to utilize a direct, inline transfer of the gamma-phosphate of ATP to TMP rather than a phosphorylated enzyme intermediate.</text>
</comment>
<feature type="binding site" evidence="2">
    <location>
        <position position="77"/>
    </location>
    <ligand>
        <name>Mg(2+)</name>
        <dbReference type="ChEBI" id="CHEBI:18420"/>
        <label>2</label>
    </ligand>
</feature>
<dbReference type="SUPFAM" id="SSF56042">
    <property type="entry name" value="PurM C-terminal domain-like"/>
    <property type="match status" value="1"/>
</dbReference>
<feature type="domain" description="PurM-like N-terminal" evidence="3">
    <location>
        <begin position="34"/>
        <end position="141"/>
    </location>
</feature>
<dbReference type="NCBIfam" id="TIGR01379">
    <property type="entry name" value="thiL"/>
    <property type="match status" value="1"/>
</dbReference>
<feature type="binding site" evidence="2">
    <location>
        <position position="77"/>
    </location>
    <ligand>
        <name>Mg(2+)</name>
        <dbReference type="ChEBI" id="CHEBI:18420"/>
        <label>3</label>
    </ligand>
</feature>
<comment type="pathway">
    <text evidence="2">Cofactor biosynthesis; thiamine diphosphate biosynthesis; thiamine diphosphate from thiamine phosphate: step 1/1.</text>
</comment>
<reference evidence="5" key="2">
    <citation type="submission" date="2022-06" db="EMBL/GenBank/DDBJ databases">
        <title>Thermospira aquatica gen. nov., sp. nov.</title>
        <authorList>
            <person name="Ben Ali Gam Z."/>
            <person name="Labat M."/>
        </authorList>
    </citation>
    <scope>NUCLEOTIDE SEQUENCE</scope>
    <source>
        <strain evidence="5">F1F22</strain>
    </source>
</reference>
<dbReference type="HAMAP" id="MF_02128">
    <property type="entry name" value="TMP_kinase"/>
    <property type="match status" value="1"/>
</dbReference>
<dbReference type="Pfam" id="PF02769">
    <property type="entry name" value="AIRS_C"/>
    <property type="match status" value="1"/>
</dbReference>
<feature type="binding site" evidence="2">
    <location>
        <position position="267"/>
    </location>
    <ligand>
        <name>substrate</name>
    </ligand>
</feature>
<feature type="binding site" evidence="2">
    <location>
        <position position="218"/>
    </location>
    <ligand>
        <name>Mg(2+)</name>
        <dbReference type="ChEBI" id="CHEBI:18420"/>
        <label>5</label>
    </ligand>
</feature>
<dbReference type="KEGG" id="taqu:KDW03_04555"/>
<evidence type="ECO:0000313" key="6">
    <source>
        <dbReference type="Proteomes" id="UP001056539"/>
    </source>
</evidence>
<evidence type="ECO:0000259" key="3">
    <source>
        <dbReference type="Pfam" id="PF00586"/>
    </source>
</evidence>
<dbReference type="CDD" id="cd02194">
    <property type="entry name" value="ThiL"/>
    <property type="match status" value="1"/>
</dbReference>
<dbReference type="GO" id="GO:0009030">
    <property type="term" value="F:thiamine-phosphate kinase activity"/>
    <property type="evidence" value="ECO:0007669"/>
    <property type="project" value="UniProtKB-UniRule"/>
</dbReference>
<dbReference type="SUPFAM" id="SSF55326">
    <property type="entry name" value="PurM N-terminal domain-like"/>
    <property type="match status" value="1"/>
</dbReference>
<keyword evidence="2" id="KW-0067">ATP-binding</keyword>
<feature type="binding site" evidence="2">
    <location>
        <position position="47"/>
    </location>
    <ligand>
        <name>Mg(2+)</name>
        <dbReference type="ChEBI" id="CHEBI:18420"/>
        <label>4</label>
    </ligand>
</feature>